<keyword evidence="2 8" id="KW-0235">DNA replication</keyword>
<dbReference type="GO" id="GO:0003677">
    <property type="term" value="F:DNA binding"/>
    <property type="evidence" value="ECO:0007669"/>
    <property type="project" value="UniProtKB-UniRule"/>
</dbReference>
<dbReference type="GO" id="GO:0006310">
    <property type="term" value="P:DNA recombination"/>
    <property type="evidence" value="ECO:0007669"/>
    <property type="project" value="InterPro"/>
</dbReference>
<accession>A0A1G6JLJ3</accession>
<evidence type="ECO:0000256" key="2">
    <source>
        <dbReference type="ARBA" id="ARBA00022705"/>
    </source>
</evidence>
<feature type="binding site" evidence="8">
    <location>
        <position position="477"/>
    </location>
    <ligand>
        <name>Zn(2+)</name>
        <dbReference type="ChEBI" id="CHEBI:29105"/>
        <label>1</label>
    </ligand>
</feature>
<sequence>MNAQLTGEPLARVGQQAAGQETAGQETEDALFGPLPVSGRAGTTGRVAGRGAGRAAVTETGLPLAAVQPIARVCVDVSPAHLDRLFDYTVPESMSDAAQPGVRVKVRFGAQDVDGYLIERAGRSEHTGRLVALRRVVSPEPVLSAEVTDLARLVADYYAGSLTDVLRLAVPPRLAKVEGEAWGVAPDAASAPYPTPYPAPYPAPSPTAGPSEWVPFRAGEAFLSRLAAGDSPRAVWTALPGVGAIAGWPLALAEAVRAVTLSGRGAVVVLPDTRDVDRLALALLQVGVAEWAPAETPAETALPQATFVRLTADLGPTPRYRSFLAARRGAATVVIGTRAAAFAPVHNLGLVVCWDDIDGMHQERRAPYPHVREVLALRSEQTSCAMLIGSLSRSIHAQALVTSGWARELVADRETVRSRTPRVAALTSVDLAREGPAAAARLPGAVWQAIMKGLKTGPVLVQVPRAGYIPVVACVRCRTAAHCATCHGPLALTSAHAVPQCSWCGALAGGWSCSECFATGLRSVRVGSDRTAEELGKAFPGTTVRISGARSAAGVLTEIPDRPALVVATPGAEPVAPSGYSVGVLLDAASSTSHIGLYTDQEALHRWITAGALVRSAADDGRLLLVGDAAPTPTNALVRWDPAGLAGRELDERVELSMPPAVRIASVTGDRLAVAMFLDRVELPEGGSVLGPVDVPEPSTGAGAPEPGRGRASRRSEALLAGSPARNGTSAAVGPAGRTGGALEVPVRAIIRVPVARGRELARSLASALASASAKREAGLISVVLDPKEML</sequence>
<feature type="compositionally biased region" description="Low complexity" evidence="9">
    <location>
        <begin position="14"/>
        <end position="25"/>
    </location>
</feature>
<keyword evidence="5 8" id="KW-0862">Zinc</keyword>
<reference evidence="11 12" key="1">
    <citation type="submission" date="2016-09" db="EMBL/GenBank/DDBJ databases">
        <authorList>
            <person name="Capua I."/>
            <person name="De Benedictis P."/>
            <person name="Joannis T."/>
            <person name="Lombin L.H."/>
            <person name="Cattoli G."/>
        </authorList>
    </citation>
    <scope>NUCLEOTIDE SEQUENCE [LARGE SCALE GENOMIC DNA]</scope>
    <source>
        <strain evidence="11 12">ISLP-3</strain>
    </source>
</reference>
<gene>
    <name evidence="8" type="primary">priA</name>
    <name evidence="11" type="ORF">SAMN05216410_1360</name>
</gene>
<feature type="binding site" evidence="8">
    <location>
        <position position="513"/>
    </location>
    <ligand>
        <name>Zn(2+)</name>
        <dbReference type="ChEBI" id="CHEBI:29105"/>
        <label>1</label>
    </ligand>
</feature>
<evidence type="ECO:0000256" key="6">
    <source>
        <dbReference type="ARBA" id="ARBA00022840"/>
    </source>
</evidence>
<dbReference type="PANTHER" id="PTHR30580">
    <property type="entry name" value="PRIMOSOMAL PROTEIN N"/>
    <property type="match status" value="1"/>
</dbReference>
<feature type="binding site" evidence="8">
    <location>
        <position position="501"/>
    </location>
    <ligand>
        <name>Zn(2+)</name>
        <dbReference type="ChEBI" id="CHEBI:29105"/>
        <label>2</label>
    </ligand>
</feature>
<dbReference type="GO" id="GO:1990077">
    <property type="term" value="C:primosome complex"/>
    <property type="evidence" value="ECO:0007669"/>
    <property type="project" value="UniProtKB-UniRule"/>
</dbReference>
<dbReference type="Gene3D" id="3.40.1440.60">
    <property type="entry name" value="PriA, 3(prime) DNA-binding domain"/>
    <property type="match status" value="1"/>
</dbReference>
<dbReference type="GO" id="GO:0006302">
    <property type="term" value="P:double-strand break repair"/>
    <property type="evidence" value="ECO:0007669"/>
    <property type="project" value="InterPro"/>
</dbReference>
<keyword evidence="1 8" id="KW-0639">Primosome</keyword>
<dbReference type="EMBL" id="FMYH01000002">
    <property type="protein sequence ID" value="SDC19305.1"/>
    <property type="molecule type" value="Genomic_DNA"/>
</dbReference>
<dbReference type="Gene3D" id="3.40.50.300">
    <property type="entry name" value="P-loop containing nucleotide triphosphate hydrolases"/>
    <property type="match status" value="1"/>
</dbReference>
<feature type="region of interest" description="Disordered" evidence="9">
    <location>
        <begin position="688"/>
        <end position="738"/>
    </location>
</feature>
<dbReference type="GO" id="GO:0008270">
    <property type="term" value="F:zinc ion binding"/>
    <property type="evidence" value="ECO:0007669"/>
    <property type="project" value="UniProtKB-UniRule"/>
</dbReference>
<dbReference type="AlphaFoldDB" id="A0A1G6JLJ3"/>
<feature type="binding site" evidence="8">
    <location>
        <position position="483"/>
    </location>
    <ligand>
        <name>Zn(2+)</name>
        <dbReference type="ChEBI" id="CHEBI:29105"/>
        <label>2</label>
    </ligand>
</feature>
<dbReference type="Proteomes" id="UP000199039">
    <property type="component" value="Unassembled WGS sequence"/>
</dbReference>
<dbReference type="GO" id="GO:0006269">
    <property type="term" value="P:DNA replication, synthesis of primer"/>
    <property type="evidence" value="ECO:0007669"/>
    <property type="project" value="UniProtKB-KW"/>
</dbReference>
<feature type="binding site" evidence="8">
    <location>
        <position position="516"/>
    </location>
    <ligand>
        <name>Zn(2+)</name>
        <dbReference type="ChEBI" id="CHEBI:29105"/>
        <label>1</label>
    </ligand>
</feature>
<proteinExistence type="inferred from homology"/>
<feature type="binding site" evidence="8">
    <location>
        <position position="486"/>
    </location>
    <ligand>
        <name>Zn(2+)</name>
        <dbReference type="ChEBI" id="CHEBI:29105"/>
        <label>2</label>
    </ligand>
</feature>
<evidence type="ECO:0000256" key="9">
    <source>
        <dbReference type="SAM" id="MobiDB-lite"/>
    </source>
</evidence>
<evidence type="ECO:0000259" key="10">
    <source>
        <dbReference type="Pfam" id="PF17764"/>
    </source>
</evidence>
<dbReference type="GO" id="GO:0006270">
    <property type="term" value="P:DNA replication initiation"/>
    <property type="evidence" value="ECO:0007669"/>
    <property type="project" value="TreeGrafter"/>
</dbReference>
<evidence type="ECO:0000313" key="11">
    <source>
        <dbReference type="EMBL" id="SDC19305.1"/>
    </source>
</evidence>
<evidence type="ECO:0000313" key="12">
    <source>
        <dbReference type="Proteomes" id="UP000199039"/>
    </source>
</evidence>
<evidence type="ECO:0000256" key="7">
    <source>
        <dbReference type="ARBA" id="ARBA00023125"/>
    </source>
</evidence>
<organism evidence="11 12">
    <name type="scientific">Sanguibacter gelidistatuariae</name>
    <dbReference type="NCBI Taxonomy" id="1814289"/>
    <lineage>
        <taxon>Bacteria</taxon>
        <taxon>Bacillati</taxon>
        <taxon>Actinomycetota</taxon>
        <taxon>Actinomycetes</taxon>
        <taxon>Micrococcales</taxon>
        <taxon>Sanguibacteraceae</taxon>
        <taxon>Sanguibacter</taxon>
    </lineage>
</organism>
<dbReference type="InterPro" id="IPR027417">
    <property type="entry name" value="P-loop_NTPase"/>
</dbReference>
<evidence type="ECO:0000256" key="1">
    <source>
        <dbReference type="ARBA" id="ARBA00022515"/>
    </source>
</evidence>
<keyword evidence="7 8" id="KW-0238">DNA-binding</keyword>
<keyword evidence="11" id="KW-0378">Hydrolase</keyword>
<evidence type="ECO:0000256" key="8">
    <source>
        <dbReference type="HAMAP-Rule" id="MF_00983"/>
    </source>
</evidence>
<dbReference type="RefSeq" id="WP_245700916.1">
    <property type="nucleotide sequence ID" value="NZ_FMYH01000002.1"/>
</dbReference>
<dbReference type="HAMAP" id="MF_00983">
    <property type="entry name" value="PriA"/>
    <property type="match status" value="1"/>
</dbReference>
<feature type="region of interest" description="Disordered" evidence="9">
    <location>
        <begin position="1"/>
        <end position="39"/>
    </location>
</feature>
<dbReference type="STRING" id="1814289.SAMN05216410_1360"/>
<comment type="function">
    <text evidence="8">Initiates the restart of stalled replication forks, which reloads the replicative helicase on sites other than the origin of replication. Recognizes and binds to abandoned replication forks and remodels them to uncover a helicase loading site. Promotes assembly of the primosome at these replication forks.</text>
</comment>
<dbReference type="InterPro" id="IPR041222">
    <property type="entry name" value="PriA_3primeBD"/>
</dbReference>
<evidence type="ECO:0000256" key="4">
    <source>
        <dbReference type="ARBA" id="ARBA00022741"/>
    </source>
</evidence>
<keyword evidence="12" id="KW-1185">Reference proteome</keyword>
<keyword evidence="6 8" id="KW-0067">ATP-binding</keyword>
<dbReference type="Pfam" id="PF17764">
    <property type="entry name" value="PriA_3primeBD"/>
    <property type="match status" value="1"/>
</dbReference>
<feature type="domain" description="Primosomal protein N' 3' DNA-binding" evidence="10">
    <location>
        <begin position="72"/>
        <end position="171"/>
    </location>
</feature>
<keyword evidence="11" id="KW-0347">Helicase</keyword>
<dbReference type="PANTHER" id="PTHR30580:SF0">
    <property type="entry name" value="PRIMOSOMAL PROTEIN N"/>
    <property type="match status" value="1"/>
</dbReference>
<evidence type="ECO:0000256" key="3">
    <source>
        <dbReference type="ARBA" id="ARBA00022723"/>
    </source>
</evidence>
<comment type="cofactor">
    <cofactor evidence="8">
        <name>Zn(2+)</name>
        <dbReference type="ChEBI" id="CHEBI:29105"/>
    </cofactor>
    <text evidence="8">Binds 2 zinc ions per subunit.</text>
</comment>
<comment type="caution">
    <text evidence="8">As this protein does not have any detectable helicase domains, it probably does not have helicase activity.</text>
</comment>
<keyword evidence="4 8" id="KW-0547">Nucleotide-binding</keyword>
<protein>
    <recommendedName>
        <fullName evidence="8">Probable replication restart protein PriA</fullName>
    </recommendedName>
    <alternativeName>
        <fullName evidence="8">Putative ATP-dependent DNA helicase PriA</fullName>
    </alternativeName>
</protein>
<comment type="subunit">
    <text evidence="8">Component of the replication restart primosome.</text>
</comment>
<dbReference type="GO" id="GO:0005524">
    <property type="term" value="F:ATP binding"/>
    <property type="evidence" value="ECO:0007669"/>
    <property type="project" value="UniProtKB-UniRule"/>
</dbReference>
<dbReference type="InterPro" id="IPR042115">
    <property type="entry name" value="PriA_3primeBD_sf"/>
</dbReference>
<dbReference type="InterPro" id="IPR005259">
    <property type="entry name" value="PriA"/>
</dbReference>
<name>A0A1G6JLJ3_9MICO</name>
<feature type="binding site" evidence="8">
    <location>
        <position position="504"/>
    </location>
    <ligand>
        <name>Zn(2+)</name>
        <dbReference type="ChEBI" id="CHEBI:29105"/>
        <label>2</label>
    </ligand>
</feature>
<feature type="binding site" evidence="8">
    <location>
        <position position="474"/>
    </location>
    <ligand>
        <name>Zn(2+)</name>
        <dbReference type="ChEBI" id="CHEBI:29105"/>
        <label>1</label>
    </ligand>
</feature>
<evidence type="ECO:0000256" key="5">
    <source>
        <dbReference type="ARBA" id="ARBA00022833"/>
    </source>
</evidence>
<keyword evidence="3 8" id="KW-0479">Metal-binding</keyword>
<dbReference type="GO" id="GO:0043138">
    <property type="term" value="F:3'-5' DNA helicase activity"/>
    <property type="evidence" value="ECO:0007669"/>
    <property type="project" value="TreeGrafter"/>
</dbReference>
<comment type="similarity">
    <text evidence="8">Belongs to the helicase family. PriA subfamily.</text>
</comment>